<dbReference type="AlphaFoldDB" id="A0A2U1S5V7"/>
<gene>
    <name evidence="4" type="primary">guaB_3</name>
    <name evidence="4" type="ORF">MBBWO_13450</name>
</gene>
<dbReference type="InterPro" id="IPR000644">
    <property type="entry name" value="CBS_dom"/>
</dbReference>
<protein>
    <submittedName>
        <fullName evidence="4">Inosine-5'-monophosphate dehydrogenase</fullName>
        <ecNumber evidence="4">1.1.1.205</ecNumber>
    </submittedName>
</protein>
<dbReference type="EC" id="1.1.1.205" evidence="4"/>
<dbReference type="PROSITE" id="PS51371">
    <property type="entry name" value="CBS"/>
    <property type="match status" value="2"/>
</dbReference>
<evidence type="ECO:0000256" key="2">
    <source>
        <dbReference type="PROSITE-ProRule" id="PRU00703"/>
    </source>
</evidence>
<dbReference type="Gene3D" id="3.10.580.10">
    <property type="entry name" value="CBS-domain"/>
    <property type="match status" value="2"/>
</dbReference>
<feature type="domain" description="CBS" evidence="3">
    <location>
        <begin position="71"/>
        <end position="126"/>
    </location>
</feature>
<evidence type="ECO:0000313" key="4">
    <source>
        <dbReference type="EMBL" id="PWB85031.1"/>
    </source>
</evidence>
<keyword evidence="5" id="KW-1185">Reference proteome</keyword>
<dbReference type="Pfam" id="PF00571">
    <property type="entry name" value="CBS"/>
    <property type="match status" value="2"/>
</dbReference>
<dbReference type="GO" id="GO:0003938">
    <property type="term" value="F:IMP dehydrogenase activity"/>
    <property type="evidence" value="ECO:0007669"/>
    <property type="project" value="UniProtKB-EC"/>
</dbReference>
<dbReference type="SMART" id="SM00116">
    <property type="entry name" value="CBS"/>
    <property type="match status" value="2"/>
</dbReference>
<dbReference type="PANTHER" id="PTHR43080">
    <property type="entry name" value="CBS DOMAIN-CONTAINING PROTEIN CBSX3, MITOCHONDRIAL"/>
    <property type="match status" value="1"/>
</dbReference>
<proteinExistence type="predicted"/>
<dbReference type="InterPro" id="IPR051257">
    <property type="entry name" value="Diverse_CBS-Domain"/>
</dbReference>
<evidence type="ECO:0000313" key="5">
    <source>
        <dbReference type="Proteomes" id="UP000245577"/>
    </source>
</evidence>
<evidence type="ECO:0000259" key="3">
    <source>
        <dbReference type="PROSITE" id="PS51371"/>
    </source>
</evidence>
<evidence type="ECO:0000256" key="1">
    <source>
        <dbReference type="ARBA" id="ARBA00023122"/>
    </source>
</evidence>
<comment type="caution">
    <text evidence="4">The sequence shown here is derived from an EMBL/GenBank/DDBJ whole genome shotgun (WGS) entry which is preliminary data.</text>
</comment>
<dbReference type="SUPFAM" id="SSF54631">
    <property type="entry name" value="CBS-domain pair"/>
    <property type="match status" value="1"/>
</dbReference>
<feature type="domain" description="CBS" evidence="3">
    <location>
        <begin position="10"/>
        <end position="65"/>
    </location>
</feature>
<accession>A0A2U1S5V7</accession>
<dbReference type="InterPro" id="IPR046342">
    <property type="entry name" value="CBS_dom_sf"/>
</dbReference>
<organism evidence="4 5">
    <name type="scientific">Methanobrevibacter woesei</name>
    <dbReference type="NCBI Taxonomy" id="190976"/>
    <lineage>
        <taxon>Archaea</taxon>
        <taxon>Methanobacteriati</taxon>
        <taxon>Methanobacteriota</taxon>
        <taxon>Methanomada group</taxon>
        <taxon>Methanobacteria</taxon>
        <taxon>Methanobacteriales</taxon>
        <taxon>Methanobacteriaceae</taxon>
        <taxon>Methanobrevibacter</taxon>
    </lineage>
</organism>
<dbReference type="RefSeq" id="WP_116670127.1">
    <property type="nucleotide sequence ID" value="NZ_CALIUN010000003.1"/>
</dbReference>
<dbReference type="OrthoDB" id="43333at2157"/>
<dbReference type="PANTHER" id="PTHR43080:SF2">
    <property type="entry name" value="CBS DOMAIN-CONTAINING PROTEIN"/>
    <property type="match status" value="1"/>
</dbReference>
<sequence length="126" mass="13717">MITLSAEDIMLENVIVGNPNDLVAACKLKMFRSNIGALPIVDGEKLVGIITHRDVLWAGNEVVTLKIKDLMTKDLVTAERDTSVIEISKIMSETGLQRIPVVEDGNLIGLVTQSCIIKAVANMFKP</sequence>
<name>A0A2U1S5V7_9EURY</name>
<dbReference type="EMBL" id="MZGU01000006">
    <property type="protein sequence ID" value="PWB85031.1"/>
    <property type="molecule type" value="Genomic_DNA"/>
</dbReference>
<reference evidence="4 5" key="1">
    <citation type="submission" date="2017-03" db="EMBL/GenBank/DDBJ databases">
        <title>Genome sequence of Methanobrevibacter wosei.</title>
        <authorList>
            <person name="Poehlein A."/>
            <person name="Seedorf H."/>
            <person name="Daniel R."/>
        </authorList>
    </citation>
    <scope>NUCLEOTIDE SEQUENCE [LARGE SCALE GENOMIC DNA]</scope>
    <source>
        <strain evidence="4 5">DSM 11979</strain>
    </source>
</reference>
<keyword evidence="4" id="KW-0560">Oxidoreductase</keyword>
<keyword evidence="1 2" id="KW-0129">CBS domain</keyword>
<dbReference type="Proteomes" id="UP000245577">
    <property type="component" value="Unassembled WGS sequence"/>
</dbReference>